<comment type="caution">
    <text evidence="7">The sequence shown here is derived from an EMBL/GenBank/DDBJ whole genome shotgun (WGS) entry which is preliminary data.</text>
</comment>
<feature type="compositionally biased region" description="Basic and acidic residues" evidence="5">
    <location>
        <begin position="63"/>
        <end position="72"/>
    </location>
</feature>
<evidence type="ECO:0000256" key="4">
    <source>
        <dbReference type="ARBA" id="ARBA00023136"/>
    </source>
</evidence>
<evidence type="ECO:0000256" key="3">
    <source>
        <dbReference type="ARBA" id="ARBA00022989"/>
    </source>
</evidence>
<evidence type="ECO:0000259" key="6">
    <source>
        <dbReference type="Pfam" id="PF00909"/>
    </source>
</evidence>
<dbReference type="Pfam" id="PF00909">
    <property type="entry name" value="Ammonium_transp"/>
    <property type="match status" value="1"/>
</dbReference>
<reference evidence="7 8" key="1">
    <citation type="submission" date="2014-01" db="EMBL/GenBank/DDBJ databases">
        <authorList>
            <person name="Dobos K."/>
            <person name="Lenaerts A."/>
            <person name="Ordway D."/>
            <person name="DeGroote M.A."/>
            <person name="Parker T."/>
            <person name="Sizemore C."/>
            <person name="Tallon L.J."/>
            <person name="Sadzewicz L.K."/>
            <person name="Sengamalay N."/>
            <person name="Fraser C.M."/>
            <person name="Hine E."/>
            <person name="Shefchek K.A."/>
            <person name="Das S.P."/>
            <person name="Tettelin H."/>
        </authorList>
    </citation>
    <scope>NUCLEOTIDE SEQUENCE [LARGE SCALE GENOMIC DNA]</scope>
    <source>
        <strain evidence="7 8">Harvey</strain>
    </source>
</reference>
<feature type="region of interest" description="Disordered" evidence="5">
    <location>
        <begin position="53"/>
        <end position="72"/>
    </location>
</feature>
<dbReference type="Proteomes" id="UP000020681">
    <property type="component" value="Unassembled WGS sequence"/>
</dbReference>
<evidence type="ECO:0000313" key="8">
    <source>
        <dbReference type="Proteomes" id="UP000020681"/>
    </source>
</evidence>
<keyword evidence="8" id="KW-1185">Reference proteome</keyword>
<feature type="domain" description="Ammonium transporter AmtB-like" evidence="6">
    <location>
        <begin position="3"/>
        <end position="43"/>
    </location>
</feature>
<evidence type="ECO:0000256" key="5">
    <source>
        <dbReference type="SAM" id="MobiDB-lite"/>
    </source>
</evidence>
<sequence>MGLYAFTVSYLLAALIERLMGFRVSREEEVSGVDFSQHAETAYTEGVYGHQQLHRPFSGGDAIRPRPNIEDA</sequence>
<name>A0ABN0R918_MYCUL</name>
<dbReference type="InterPro" id="IPR029020">
    <property type="entry name" value="Ammonium/urea_transptr"/>
</dbReference>
<dbReference type="EMBL" id="JAOL01000062">
    <property type="protein sequence ID" value="EUA93445.1"/>
    <property type="molecule type" value="Genomic_DNA"/>
</dbReference>
<evidence type="ECO:0000256" key="1">
    <source>
        <dbReference type="ARBA" id="ARBA00004141"/>
    </source>
</evidence>
<gene>
    <name evidence="7" type="ORF">I551_0104</name>
</gene>
<dbReference type="Gene3D" id="1.10.3430.10">
    <property type="entry name" value="Ammonium transporter AmtB like domains"/>
    <property type="match status" value="1"/>
</dbReference>
<evidence type="ECO:0000256" key="2">
    <source>
        <dbReference type="ARBA" id="ARBA00022692"/>
    </source>
</evidence>
<proteinExistence type="predicted"/>
<keyword evidence="4" id="KW-0472">Membrane</keyword>
<keyword evidence="3" id="KW-1133">Transmembrane helix</keyword>
<organism evidence="7 8">
    <name type="scientific">Mycobacterium ulcerans str. Harvey</name>
    <dbReference type="NCBI Taxonomy" id="1299332"/>
    <lineage>
        <taxon>Bacteria</taxon>
        <taxon>Bacillati</taxon>
        <taxon>Actinomycetota</taxon>
        <taxon>Actinomycetes</taxon>
        <taxon>Mycobacteriales</taxon>
        <taxon>Mycobacteriaceae</taxon>
        <taxon>Mycobacterium</taxon>
        <taxon>Mycobacterium ulcerans group</taxon>
    </lineage>
</organism>
<keyword evidence="2" id="KW-0812">Transmembrane</keyword>
<dbReference type="InterPro" id="IPR024041">
    <property type="entry name" value="NH4_transpt_AmtB-like_dom"/>
</dbReference>
<protein>
    <submittedName>
        <fullName evidence="7">Ammonium Transporter family protein</fullName>
    </submittedName>
</protein>
<evidence type="ECO:0000313" key="7">
    <source>
        <dbReference type="EMBL" id="EUA93445.1"/>
    </source>
</evidence>
<comment type="subcellular location">
    <subcellularLocation>
        <location evidence="1">Membrane</location>
        <topology evidence="1">Multi-pass membrane protein</topology>
    </subcellularLocation>
</comment>
<accession>A0ABN0R918</accession>